<reference evidence="4 5" key="1">
    <citation type="journal article" date="2018" name="Int. J. Syst. Evol. Microbiol.">
        <title>Glycomyces paridis sp. nov., isolated from the medicinal plant Paris polyphylla.</title>
        <authorList>
            <person name="Fang X.M."/>
            <person name="Bai J.L."/>
            <person name="Su J."/>
            <person name="Zhao L.L."/>
            <person name="Liu H.Y."/>
            <person name="Ma B.P."/>
            <person name="Zhang Y.Q."/>
            <person name="Yu L.Y."/>
        </authorList>
    </citation>
    <scope>NUCLEOTIDE SEQUENCE [LARGE SCALE GENOMIC DNA]</scope>
    <source>
        <strain evidence="4 5">CPCC 204357</strain>
    </source>
</reference>
<dbReference type="InterPro" id="IPR019554">
    <property type="entry name" value="Soluble_ligand-bd"/>
</dbReference>
<sequence length="354" mass="36909">MARRALRGPVAAHGRDGGRRGRGRALRAGPGRRDHPPDDVRPARLSQVPGECGVETARPHYDRSLRLRPHRSRLSTGSIRVVHRSKIRGYRPCPPLVVPGMERDQPPEHGALAARLRMRLNDSDVDRVCNETVDAATGDARPEPELDAGRARRFEERVERLQTRLGLSHLNRWVLLAVAVVVAAVGLSVTVLSWPDSEPAATVPAAAPEASDAAPATIVVSVAGAVNEPGIVELEAGARVADAIEAAGGLAEGADPGFLNLARVVADGDLVAVPDAAASGAAPAAGDAAAGGLANINVAGPAELDALNGIGPVLAERIIAYRDEHGSFSSIDELSDVSGIGSALLEQLREQVTL</sequence>
<name>A0A4S8P2Q0_9ACTN</name>
<dbReference type="Pfam" id="PF10531">
    <property type="entry name" value="SLBB"/>
    <property type="match status" value="1"/>
</dbReference>
<feature type="compositionally biased region" description="Basic and acidic residues" evidence="1">
    <location>
        <begin position="31"/>
        <end position="42"/>
    </location>
</feature>
<feature type="domain" description="Helix-hairpin-helix DNA-binding motif class 1" evidence="3">
    <location>
        <begin position="302"/>
        <end position="321"/>
    </location>
</feature>
<proteinExistence type="predicted"/>
<gene>
    <name evidence="4" type="ORF">E9998_22245</name>
</gene>
<accession>A0A4S8P2Q0</accession>
<dbReference type="Gene3D" id="3.10.560.10">
    <property type="entry name" value="Outer membrane lipoprotein wza domain like"/>
    <property type="match status" value="1"/>
</dbReference>
<keyword evidence="2" id="KW-0812">Transmembrane</keyword>
<dbReference type="SMART" id="SM00278">
    <property type="entry name" value="HhH1"/>
    <property type="match status" value="2"/>
</dbReference>
<protein>
    <recommendedName>
        <fullName evidence="3">Helix-hairpin-helix DNA-binding motif class 1 domain-containing protein</fullName>
    </recommendedName>
</protein>
<dbReference type="AlphaFoldDB" id="A0A4S8P2Q0"/>
<feature type="domain" description="Helix-hairpin-helix DNA-binding motif class 1" evidence="3">
    <location>
        <begin position="332"/>
        <end position="351"/>
    </location>
</feature>
<keyword evidence="2" id="KW-0472">Membrane</keyword>
<feature type="transmembrane region" description="Helical" evidence="2">
    <location>
        <begin position="173"/>
        <end position="194"/>
    </location>
</feature>
<dbReference type="InterPro" id="IPR003583">
    <property type="entry name" value="Hlx-hairpin-Hlx_DNA-bd_motif"/>
</dbReference>
<organism evidence="4 5">
    <name type="scientific">Glycomyces paridis</name>
    <dbReference type="NCBI Taxonomy" id="2126555"/>
    <lineage>
        <taxon>Bacteria</taxon>
        <taxon>Bacillati</taxon>
        <taxon>Actinomycetota</taxon>
        <taxon>Actinomycetes</taxon>
        <taxon>Glycomycetales</taxon>
        <taxon>Glycomycetaceae</taxon>
        <taxon>Glycomyces</taxon>
    </lineage>
</organism>
<dbReference type="Pfam" id="PF12836">
    <property type="entry name" value="HHH_3"/>
    <property type="match status" value="1"/>
</dbReference>
<dbReference type="GO" id="GO:0015628">
    <property type="term" value="P:protein secretion by the type II secretion system"/>
    <property type="evidence" value="ECO:0007669"/>
    <property type="project" value="TreeGrafter"/>
</dbReference>
<evidence type="ECO:0000313" key="4">
    <source>
        <dbReference type="EMBL" id="THV24343.1"/>
    </source>
</evidence>
<dbReference type="GO" id="GO:0003677">
    <property type="term" value="F:DNA binding"/>
    <property type="evidence" value="ECO:0007669"/>
    <property type="project" value="InterPro"/>
</dbReference>
<dbReference type="GO" id="GO:0006281">
    <property type="term" value="P:DNA repair"/>
    <property type="evidence" value="ECO:0007669"/>
    <property type="project" value="InterPro"/>
</dbReference>
<keyword evidence="5" id="KW-1185">Reference proteome</keyword>
<dbReference type="Gene3D" id="1.10.150.320">
    <property type="entry name" value="Photosystem II 12 kDa extrinsic protein"/>
    <property type="match status" value="1"/>
</dbReference>
<dbReference type="EMBL" id="STGX01000020">
    <property type="protein sequence ID" value="THV24343.1"/>
    <property type="molecule type" value="Genomic_DNA"/>
</dbReference>
<evidence type="ECO:0000256" key="2">
    <source>
        <dbReference type="SAM" id="Phobius"/>
    </source>
</evidence>
<dbReference type="InterPro" id="IPR051675">
    <property type="entry name" value="Endo/Exo/Phosphatase_dom_1"/>
</dbReference>
<dbReference type="Proteomes" id="UP000305792">
    <property type="component" value="Unassembled WGS sequence"/>
</dbReference>
<dbReference type="InterPro" id="IPR004509">
    <property type="entry name" value="Competence_ComEA_HhH"/>
</dbReference>
<evidence type="ECO:0000256" key="1">
    <source>
        <dbReference type="SAM" id="MobiDB-lite"/>
    </source>
</evidence>
<feature type="region of interest" description="Disordered" evidence="1">
    <location>
        <begin position="1"/>
        <end position="44"/>
    </location>
</feature>
<dbReference type="InterPro" id="IPR010994">
    <property type="entry name" value="RuvA_2-like"/>
</dbReference>
<evidence type="ECO:0000259" key="3">
    <source>
        <dbReference type="SMART" id="SM00278"/>
    </source>
</evidence>
<comment type="caution">
    <text evidence="4">The sequence shown here is derived from an EMBL/GenBank/DDBJ whole genome shotgun (WGS) entry which is preliminary data.</text>
</comment>
<dbReference type="SUPFAM" id="SSF47781">
    <property type="entry name" value="RuvA domain 2-like"/>
    <property type="match status" value="1"/>
</dbReference>
<dbReference type="GO" id="GO:0015627">
    <property type="term" value="C:type II protein secretion system complex"/>
    <property type="evidence" value="ECO:0007669"/>
    <property type="project" value="TreeGrafter"/>
</dbReference>
<keyword evidence="2" id="KW-1133">Transmembrane helix</keyword>
<dbReference type="NCBIfam" id="TIGR00426">
    <property type="entry name" value="competence protein ComEA helix-hairpin-helix repeat region"/>
    <property type="match status" value="1"/>
</dbReference>
<dbReference type="PANTHER" id="PTHR21180:SF32">
    <property type="entry name" value="ENDONUCLEASE_EXONUCLEASE_PHOSPHATASE FAMILY DOMAIN-CONTAINING PROTEIN 1"/>
    <property type="match status" value="1"/>
</dbReference>
<evidence type="ECO:0000313" key="5">
    <source>
        <dbReference type="Proteomes" id="UP000305792"/>
    </source>
</evidence>
<dbReference type="PANTHER" id="PTHR21180">
    <property type="entry name" value="ENDONUCLEASE/EXONUCLEASE/PHOSPHATASE FAMILY DOMAIN-CONTAINING PROTEIN 1"/>
    <property type="match status" value="1"/>
</dbReference>